<dbReference type="Pfam" id="PF05970">
    <property type="entry name" value="PIF1"/>
    <property type="match status" value="1"/>
</dbReference>
<dbReference type="Gene3D" id="3.40.50.300">
    <property type="entry name" value="P-loop containing nucleotide triphosphate hydrolases"/>
    <property type="match status" value="1"/>
</dbReference>
<keyword evidence="1" id="KW-0233">DNA recombination</keyword>
<dbReference type="PANTHER" id="PTHR10492">
    <property type="match status" value="1"/>
</dbReference>
<dbReference type="SUPFAM" id="SSF52540">
    <property type="entry name" value="P-loop containing nucleoside triphosphate hydrolases"/>
    <property type="match status" value="2"/>
</dbReference>
<dbReference type="GO" id="GO:0005524">
    <property type="term" value="F:ATP binding"/>
    <property type="evidence" value="ECO:0007669"/>
    <property type="project" value="UniProtKB-KW"/>
</dbReference>
<sequence length="395" mass="43924">MDKMQACGVVMSDLITPPVDHRPTYIDEDDLSTPEHAALGGELLEKLNMQQRSAADDILQTVASGHVARHFFVDGPGGSGKTFLYTALYHALLGQRKTAICVAWTGIAANLLPRGRTASSTFKLNIHDGGRSSTMKRESMEARVLRDVSVIFWDEISMVPKWTLEAVDLLLKDIMQNEIPFGGKLMIVGGDFRQVLPVVEKGRQEDLENACVKKSPLWQHFVTYHLSSNMRAAPDSGDWARLLLEIGEGRYQEDENGCIELPNSFYSTGDLISDVFGEVITVDDITELAEKAILAPKNMDVAQMSDLALQRMPEHLELRVYKSIDEAQHADPEDALNYQIEHLNKMTPSGMPPHELRLKKGCIVMLLRNLDVTKGLCNGTRLIVDECGQHVLGCR</sequence>
<evidence type="ECO:0000256" key="1">
    <source>
        <dbReference type="RuleBase" id="RU363044"/>
    </source>
</evidence>
<dbReference type="GO" id="GO:0006310">
    <property type="term" value="P:DNA recombination"/>
    <property type="evidence" value="ECO:0007669"/>
    <property type="project" value="UniProtKB-KW"/>
</dbReference>
<dbReference type="EC" id="5.6.2.3" evidence="1"/>
<evidence type="ECO:0000313" key="5">
    <source>
        <dbReference type="Proteomes" id="UP000230423"/>
    </source>
</evidence>
<feature type="domain" description="DNA helicase Pif1-like 2B" evidence="3">
    <location>
        <begin position="341"/>
        <end position="384"/>
    </location>
</feature>
<dbReference type="InterPro" id="IPR010285">
    <property type="entry name" value="DNA_helicase_pif1-like_DEAD"/>
</dbReference>
<keyword evidence="1" id="KW-0234">DNA repair</keyword>
<reference evidence="4 5" key="1">
    <citation type="submission" date="2015-09" db="EMBL/GenBank/DDBJ databases">
        <title>Draft genome of the parasitic nematode Teladorsagia circumcincta isolate WARC Sus (inbred).</title>
        <authorList>
            <person name="Mitreva M."/>
        </authorList>
    </citation>
    <scope>NUCLEOTIDE SEQUENCE [LARGE SCALE GENOMIC DNA]</scope>
    <source>
        <strain evidence="4 5">S</strain>
    </source>
</reference>
<keyword evidence="5" id="KW-1185">Reference proteome</keyword>
<comment type="similarity">
    <text evidence="1">Belongs to the helicase family.</text>
</comment>
<gene>
    <name evidence="4" type="ORF">TELCIR_24436</name>
</gene>
<keyword evidence="1" id="KW-0347">Helicase</keyword>
<dbReference type="Pfam" id="PF21530">
    <property type="entry name" value="Pif1_2B_dom"/>
    <property type="match status" value="1"/>
</dbReference>
<feature type="non-terminal residue" evidence="4">
    <location>
        <position position="395"/>
    </location>
</feature>
<dbReference type="OrthoDB" id="10056572at2759"/>
<dbReference type="GO" id="GO:0043139">
    <property type="term" value="F:5'-3' DNA helicase activity"/>
    <property type="evidence" value="ECO:0007669"/>
    <property type="project" value="UniProtKB-EC"/>
</dbReference>
<evidence type="ECO:0000259" key="2">
    <source>
        <dbReference type="Pfam" id="PF05970"/>
    </source>
</evidence>
<keyword evidence="1" id="KW-0378">Hydrolase</keyword>
<accession>A0A2G9T8C3</accession>
<dbReference type="PANTHER" id="PTHR10492:SF57">
    <property type="entry name" value="ATP-DEPENDENT DNA HELICASE"/>
    <property type="match status" value="1"/>
</dbReference>
<dbReference type="GO" id="GO:0006281">
    <property type="term" value="P:DNA repair"/>
    <property type="evidence" value="ECO:0007669"/>
    <property type="project" value="UniProtKB-KW"/>
</dbReference>
<comment type="cofactor">
    <cofactor evidence="1">
        <name>Mg(2+)</name>
        <dbReference type="ChEBI" id="CHEBI:18420"/>
    </cofactor>
</comment>
<feature type="domain" description="DNA helicase Pif1-like DEAD-box helicase" evidence="2">
    <location>
        <begin position="46"/>
        <end position="255"/>
    </location>
</feature>
<dbReference type="GO" id="GO:0000723">
    <property type="term" value="P:telomere maintenance"/>
    <property type="evidence" value="ECO:0007669"/>
    <property type="project" value="InterPro"/>
</dbReference>
<name>A0A2G9T8C3_TELCI</name>
<keyword evidence="1" id="KW-0227">DNA damage</keyword>
<dbReference type="AlphaFoldDB" id="A0A2G9T8C3"/>
<keyword evidence="1" id="KW-0547">Nucleotide-binding</keyword>
<dbReference type="InterPro" id="IPR049163">
    <property type="entry name" value="Pif1-like_2B_dom"/>
</dbReference>
<organism evidence="4 5">
    <name type="scientific">Teladorsagia circumcincta</name>
    <name type="common">Brown stomach worm</name>
    <name type="synonym">Ostertagia circumcincta</name>
    <dbReference type="NCBI Taxonomy" id="45464"/>
    <lineage>
        <taxon>Eukaryota</taxon>
        <taxon>Metazoa</taxon>
        <taxon>Ecdysozoa</taxon>
        <taxon>Nematoda</taxon>
        <taxon>Chromadorea</taxon>
        <taxon>Rhabditida</taxon>
        <taxon>Rhabditina</taxon>
        <taxon>Rhabditomorpha</taxon>
        <taxon>Strongyloidea</taxon>
        <taxon>Trichostrongylidae</taxon>
        <taxon>Teladorsagia</taxon>
    </lineage>
</organism>
<evidence type="ECO:0000313" key="4">
    <source>
        <dbReference type="EMBL" id="PIO54206.1"/>
    </source>
</evidence>
<protein>
    <recommendedName>
        <fullName evidence="1">ATP-dependent DNA helicase</fullName>
        <ecNumber evidence="1">5.6.2.3</ecNumber>
    </recommendedName>
</protein>
<evidence type="ECO:0000259" key="3">
    <source>
        <dbReference type="Pfam" id="PF21530"/>
    </source>
</evidence>
<keyword evidence="1" id="KW-0067">ATP-binding</keyword>
<proteinExistence type="inferred from homology"/>
<dbReference type="Proteomes" id="UP000230423">
    <property type="component" value="Unassembled WGS sequence"/>
</dbReference>
<comment type="catalytic activity">
    <reaction evidence="1">
        <text>ATP + H2O = ADP + phosphate + H(+)</text>
        <dbReference type="Rhea" id="RHEA:13065"/>
        <dbReference type="ChEBI" id="CHEBI:15377"/>
        <dbReference type="ChEBI" id="CHEBI:15378"/>
        <dbReference type="ChEBI" id="CHEBI:30616"/>
        <dbReference type="ChEBI" id="CHEBI:43474"/>
        <dbReference type="ChEBI" id="CHEBI:456216"/>
        <dbReference type="EC" id="5.6.2.3"/>
    </reaction>
</comment>
<dbReference type="EMBL" id="KZ400103">
    <property type="protein sequence ID" value="PIO54206.1"/>
    <property type="molecule type" value="Genomic_DNA"/>
</dbReference>
<dbReference type="GO" id="GO:0016887">
    <property type="term" value="F:ATP hydrolysis activity"/>
    <property type="evidence" value="ECO:0007669"/>
    <property type="project" value="RHEA"/>
</dbReference>
<dbReference type="InterPro" id="IPR027417">
    <property type="entry name" value="P-loop_NTPase"/>
</dbReference>